<proteinExistence type="predicted"/>
<name>A0A4S2KNQ5_9HYME</name>
<keyword evidence="3" id="KW-1185">Reference proteome</keyword>
<dbReference type="EMBL" id="QBLH01001690">
    <property type="protein sequence ID" value="TGZ51375.1"/>
    <property type="molecule type" value="Genomic_DNA"/>
</dbReference>
<comment type="caution">
    <text evidence="2">The sequence shown here is derived from an EMBL/GenBank/DDBJ whole genome shotgun (WGS) entry which is preliminary data.</text>
</comment>
<dbReference type="InterPro" id="IPR000198">
    <property type="entry name" value="RhoGAP_dom"/>
</dbReference>
<sequence>MTTTRTLTARRSRSTPTRRRRIVQQLFAKGPFKQDIFRKFANVRIVRELRKQIESSTGDLSCLEDASIIAMAALLKDFLRSLLNPLLISH</sequence>
<dbReference type="GO" id="GO:0007165">
    <property type="term" value="P:signal transduction"/>
    <property type="evidence" value="ECO:0007669"/>
    <property type="project" value="InterPro"/>
</dbReference>
<dbReference type="Pfam" id="PF00620">
    <property type="entry name" value="RhoGAP"/>
    <property type="match status" value="1"/>
</dbReference>
<dbReference type="AlphaFoldDB" id="A0A4S2KNQ5"/>
<dbReference type="PROSITE" id="PS50238">
    <property type="entry name" value="RHOGAP"/>
    <property type="match status" value="1"/>
</dbReference>
<dbReference type="STRING" id="300112.A0A4S2KNQ5"/>
<dbReference type="InterPro" id="IPR008936">
    <property type="entry name" value="Rho_GTPase_activation_prot"/>
</dbReference>
<organism evidence="2 3">
    <name type="scientific">Temnothorax longispinosus</name>
    <dbReference type="NCBI Taxonomy" id="300112"/>
    <lineage>
        <taxon>Eukaryota</taxon>
        <taxon>Metazoa</taxon>
        <taxon>Ecdysozoa</taxon>
        <taxon>Arthropoda</taxon>
        <taxon>Hexapoda</taxon>
        <taxon>Insecta</taxon>
        <taxon>Pterygota</taxon>
        <taxon>Neoptera</taxon>
        <taxon>Endopterygota</taxon>
        <taxon>Hymenoptera</taxon>
        <taxon>Apocrita</taxon>
        <taxon>Aculeata</taxon>
        <taxon>Formicoidea</taxon>
        <taxon>Formicidae</taxon>
        <taxon>Myrmicinae</taxon>
        <taxon>Temnothorax</taxon>
    </lineage>
</organism>
<evidence type="ECO:0000313" key="3">
    <source>
        <dbReference type="Proteomes" id="UP000310200"/>
    </source>
</evidence>
<dbReference type="PANTHER" id="PTHR23179">
    <property type="entry name" value="T-CELL ACTIVATION RHO GTPASE ACTIVATING PROTEIN-RELATED"/>
    <property type="match status" value="1"/>
</dbReference>
<dbReference type="Proteomes" id="UP000310200">
    <property type="component" value="Unassembled WGS sequence"/>
</dbReference>
<dbReference type="Gene3D" id="1.10.555.10">
    <property type="entry name" value="Rho GTPase activation protein"/>
    <property type="match status" value="1"/>
</dbReference>
<accession>A0A4S2KNQ5</accession>
<feature type="domain" description="Rho-GAP" evidence="1">
    <location>
        <begin position="2"/>
        <end position="90"/>
    </location>
</feature>
<gene>
    <name evidence="2" type="ORF">DBV15_12988</name>
</gene>
<evidence type="ECO:0000313" key="2">
    <source>
        <dbReference type="EMBL" id="TGZ51375.1"/>
    </source>
</evidence>
<feature type="non-terminal residue" evidence="2">
    <location>
        <position position="90"/>
    </location>
</feature>
<protein>
    <submittedName>
        <fullName evidence="2">Rho GTPase-activating protein 20</fullName>
    </submittedName>
</protein>
<reference evidence="2 3" key="1">
    <citation type="journal article" date="2019" name="Philos. Trans. R. Soc. Lond., B, Biol. Sci.">
        <title>Ant behaviour and brain gene expression of defending hosts depend on the ecological success of the intruding social parasite.</title>
        <authorList>
            <person name="Kaur R."/>
            <person name="Stoldt M."/>
            <person name="Jongepier E."/>
            <person name="Feldmeyer B."/>
            <person name="Menzel F."/>
            <person name="Bornberg-Bauer E."/>
            <person name="Foitzik S."/>
        </authorList>
    </citation>
    <scope>NUCLEOTIDE SEQUENCE [LARGE SCALE GENOMIC DNA]</scope>
    <source>
        <tissue evidence="2">Whole body</tissue>
    </source>
</reference>
<dbReference type="GO" id="GO:0005096">
    <property type="term" value="F:GTPase activator activity"/>
    <property type="evidence" value="ECO:0007669"/>
    <property type="project" value="TreeGrafter"/>
</dbReference>
<dbReference type="SUPFAM" id="SSF48350">
    <property type="entry name" value="GTPase activation domain, GAP"/>
    <property type="match status" value="1"/>
</dbReference>
<evidence type="ECO:0000259" key="1">
    <source>
        <dbReference type="PROSITE" id="PS50238"/>
    </source>
</evidence>
<dbReference type="PANTHER" id="PTHR23179:SF3">
    <property type="entry name" value="RHO GTPASE-ACTIVATING PROTEIN 20"/>
    <property type="match status" value="1"/>
</dbReference>